<sequence>MFKITKEYDMNDRRLVYRPEEYSFDSIPLKNSDYYILFDTLQLGFDSENNACVQIFGFFPQVLKAEERDVLIPNSNKGSIILLLDECQLDLGDSIRFVQSDSWVSYYSPSKGYTYFGKEKLSDSVEYVEFYPDCIAALNEKGDIEAFWLKVNFEE</sequence>
<name>A0ABT6PFR5_9STRE</name>
<gene>
    <name evidence="1" type="ORF">QEZ38_09010</name>
</gene>
<proteinExistence type="predicted"/>
<comment type="caution">
    <text evidence="1">The sequence shown here is derived from an EMBL/GenBank/DDBJ whole genome shotgun (WGS) entry which is preliminary data.</text>
</comment>
<dbReference type="EMBL" id="JARZZP010000018">
    <property type="protein sequence ID" value="MDI1474827.1"/>
    <property type="molecule type" value="Genomic_DNA"/>
</dbReference>
<protein>
    <submittedName>
        <fullName evidence="1">Uncharacterized protein</fullName>
    </submittedName>
</protein>
<evidence type="ECO:0000313" key="1">
    <source>
        <dbReference type="EMBL" id="MDI1474827.1"/>
    </source>
</evidence>
<reference evidence="1" key="1">
    <citation type="submission" date="2023-04" db="EMBL/GenBank/DDBJ databases">
        <title>A new Streptococcus species isolated from the patient with bacteremia.</title>
        <authorList>
            <person name="Chen Y.-S."/>
            <person name="Lee C.-Y."/>
            <person name="Chan C.-K."/>
        </authorList>
    </citation>
    <scope>NUCLEOTIDE SEQUENCE</scope>
    <source>
        <strain evidence="1">ST22-14</strain>
    </source>
</reference>
<organism evidence="1 2">
    <name type="scientific">Streptococcus taonis</name>
    <dbReference type="NCBI Taxonomy" id="3041623"/>
    <lineage>
        <taxon>Bacteria</taxon>
        <taxon>Bacillati</taxon>
        <taxon>Bacillota</taxon>
        <taxon>Bacilli</taxon>
        <taxon>Lactobacillales</taxon>
        <taxon>Streptococcaceae</taxon>
        <taxon>Streptococcus</taxon>
    </lineage>
</organism>
<evidence type="ECO:0000313" key="2">
    <source>
        <dbReference type="Proteomes" id="UP001160991"/>
    </source>
</evidence>
<dbReference type="Proteomes" id="UP001160991">
    <property type="component" value="Unassembled WGS sequence"/>
</dbReference>
<accession>A0ABT6PFR5</accession>
<keyword evidence="2" id="KW-1185">Reference proteome</keyword>